<reference evidence="2" key="2">
    <citation type="submission" date="2021-08" db="EMBL/GenBank/DDBJ databases">
        <authorList>
            <person name="Tani A."/>
            <person name="Ola A."/>
            <person name="Ogura Y."/>
            <person name="Katsura K."/>
            <person name="Hayashi T."/>
        </authorList>
    </citation>
    <scope>NUCLEOTIDE SEQUENCE</scope>
    <source>
        <strain evidence="2">DSM 17168</strain>
    </source>
</reference>
<keyword evidence="3" id="KW-1185">Reference proteome</keyword>
<accession>A0ABQ4SP81</accession>
<sequence>MAGRLRRCRELWGDCVLSEAPPRLRTVADAAVLPRPEGGFGIYAQGVRIDGPEETVPDGLPHETAPDVPHLFVDPIVPHYGHLVTDTLARLWPLAGWQGPRPKLLSLAPWPEAGGEAAAAILGRLGLARADVVVADRPMRLPHLVVADPAFRERSLVHRAFGDLCRTIGRDLWREDEVDAVARPVYLSKSRLAAGISRIANEEAIVAELDRLGVEIVFPETLPFGEQVRLFSTRRVVMGSTGSAFHTAAFAAPGRRILGLNWMRRLHANFALLDAIGGHTARYYFPLGTRYAQAEAFHFGWTVRDPRGVATELVERAHAFEALDARDAAEEAAERTALGRAMGFATALRGRISRHLRRGARRPAE</sequence>
<protein>
    <recommendedName>
        <fullName evidence="1">Glycosyltransferase 61 catalytic domain-containing protein</fullName>
    </recommendedName>
</protein>
<reference evidence="2" key="1">
    <citation type="journal article" date="2021" name="Front. Microbiol.">
        <title>Comprehensive Comparative Genomics and Phenotyping of Methylobacterium Species.</title>
        <authorList>
            <person name="Alessa O."/>
            <person name="Ogura Y."/>
            <person name="Fujitani Y."/>
            <person name="Takami H."/>
            <person name="Hayashi T."/>
            <person name="Sahin N."/>
            <person name="Tani A."/>
        </authorList>
    </citation>
    <scope>NUCLEOTIDE SEQUENCE</scope>
    <source>
        <strain evidence="2">DSM 17168</strain>
    </source>
</reference>
<evidence type="ECO:0000313" key="3">
    <source>
        <dbReference type="Proteomes" id="UP001055153"/>
    </source>
</evidence>
<proteinExistence type="predicted"/>
<evidence type="ECO:0000259" key="1">
    <source>
        <dbReference type="Pfam" id="PF04577"/>
    </source>
</evidence>
<organism evidence="2 3">
    <name type="scientific">Methylobacterium isbiliense</name>
    <dbReference type="NCBI Taxonomy" id="315478"/>
    <lineage>
        <taxon>Bacteria</taxon>
        <taxon>Pseudomonadati</taxon>
        <taxon>Pseudomonadota</taxon>
        <taxon>Alphaproteobacteria</taxon>
        <taxon>Hyphomicrobiales</taxon>
        <taxon>Methylobacteriaceae</taxon>
        <taxon>Methylobacterium</taxon>
    </lineage>
</organism>
<feature type="domain" description="Glycosyltransferase 61 catalytic" evidence="1">
    <location>
        <begin position="80"/>
        <end position="257"/>
    </location>
</feature>
<dbReference type="RefSeq" id="WP_238241605.1">
    <property type="nucleotide sequence ID" value="NZ_BPQQ01000109.1"/>
</dbReference>
<dbReference type="Proteomes" id="UP001055153">
    <property type="component" value="Unassembled WGS sequence"/>
</dbReference>
<dbReference type="Pfam" id="PF04577">
    <property type="entry name" value="Glyco_transf_61"/>
    <property type="match status" value="1"/>
</dbReference>
<comment type="caution">
    <text evidence="2">The sequence shown here is derived from an EMBL/GenBank/DDBJ whole genome shotgun (WGS) entry which is preliminary data.</text>
</comment>
<gene>
    <name evidence="2" type="ORF">GMJLKIPL_6204</name>
</gene>
<evidence type="ECO:0000313" key="2">
    <source>
        <dbReference type="EMBL" id="GJE04243.1"/>
    </source>
</evidence>
<dbReference type="InterPro" id="IPR049625">
    <property type="entry name" value="Glyco_transf_61_cat"/>
</dbReference>
<dbReference type="EMBL" id="BPQQ01000109">
    <property type="protein sequence ID" value="GJE04243.1"/>
    <property type="molecule type" value="Genomic_DNA"/>
</dbReference>
<name>A0ABQ4SP81_9HYPH</name>